<comment type="similarity">
    <text evidence="2">Belongs to the AB hydrolase superfamily.</text>
</comment>
<feature type="active site" description="Charge relay system" evidence="5">
    <location>
        <position position="223"/>
    </location>
</feature>
<dbReference type="InterPro" id="IPR012354">
    <property type="entry name" value="Esterase_lipase"/>
</dbReference>
<dbReference type="PIRSF" id="PIRSF017388">
    <property type="entry name" value="Esterase_lipase"/>
    <property type="match status" value="1"/>
</dbReference>
<dbReference type="PRINTS" id="PR00111">
    <property type="entry name" value="ABHYDROLASE"/>
</dbReference>
<feature type="active site" description="Nucleophile" evidence="5">
    <location>
        <position position="108"/>
    </location>
</feature>
<dbReference type="EMBL" id="DRQG01000144">
    <property type="protein sequence ID" value="HGY57100.1"/>
    <property type="molecule type" value="Genomic_DNA"/>
</dbReference>
<dbReference type="Pfam" id="PF12146">
    <property type="entry name" value="Hydrolase_4"/>
    <property type="match status" value="1"/>
</dbReference>
<feature type="domain" description="Serine aminopeptidase S33" evidence="7">
    <location>
        <begin position="25"/>
        <end position="260"/>
    </location>
</feature>
<accession>A0A7V4U2Z1</accession>
<dbReference type="InterPro" id="IPR022742">
    <property type="entry name" value="Hydrolase_4"/>
</dbReference>
<feature type="binding site" evidence="6">
    <location>
        <position position="109"/>
    </location>
    <ligand>
        <name>substrate</name>
    </ligand>
</feature>
<proteinExistence type="inferred from homology"/>
<evidence type="ECO:0000256" key="6">
    <source>
        <dbReference type="PIRSR" id="PIRSR017388-2"/>
    </source>
</evidence>
<gene>
    <name evidence="8" type="ORF">ENK44_15430</name>
</gene>
<organism evidence="8">
    <name type="scientific">Caldithrix abyssi</name>
    <dbReference type="NCBI Taxonomy" id="187145"/>
    <lineage>
        <taxon>Bacteria</taxon>
        <taxon>Pseudomonadati</taxon>
        <taxon>Calditrichota</taxon>
        <taxon>Calditrichia</taxon>
        <taxon>Calditrichales</taxon>
        <taxon>Calditrichaceae</taxon>
        <taxon>Caldithrix</taxon>
    </lineage>
</organism>
<dbReference type="AlphaFoldDB" id="A0A7V4U2Z1"/>
<feature type="binding site" evidence="6">
    <location>
        <position position="37"/>
    </location>
    <ligand>
        <name>substrate</name>
    </ligand>
</feature>
<dbReference type="InterPro" id="IPR000073">
    <property type="entry name" value="AB_hydrolase_1"/>
</dbReference>
<comment type="caution">
    <text evidence="8">The sequence shown here is derived from an EMBL/GenBank/DDBJ whole genome shotgun (WGS) entry which is preliminary data.</text>
</comment>
<evidence type="ECO:0000256" key="5">
    <source>
        <dbReference type="PIRSR" id="PIRSR017388-1"/>
    </source>
</evidence>
<feature type="active site" description="Charge relay system" evidence="5">
    <location>
        <position position="253"/>
    </location>
</feature>
<sequence length="276" mass="30806">MNHSESSFNGSAATELFMQSWAPDQESKAALAVVHGFGEHSGRYMNLVNRLVPAGFTVYGFDHRGHGRSPGQRGHINSWEDFLGDVDAFLTEIRKKDAESPLFLYGHSMGGLLVLSYALRHPQGLKGVLASGPALAQPGVSPILLTLSRIMSKLWPSFSIDTKLDVHLISRDEEVVRAYQQDPLVHSMASARLGTELTAAMEWTQAHAGEWWLPLLIVHGGDDKLVPPEGSKRFFDNVPSEDKQRIEYPGTRHEPHNDLDRDKVLEDIQNWLENHL</sequence>
<dbReference type="Gene3D" id="3.40.50.1820">
    <property type="entry name" value="alpha/beta hydrolase"/>
    <property type="match status" value="1"/>
</dbReference>
<keyword evidence="8" id="KW-0378">Hydrolase</keyword>
<comment type="catalytic activity">
    <reaction evidence="1">
        <text>Hydrolyzes glycerol monoesters of long-chain fatty acids.</text>
        <dbReference type="EC" id="3.1.1.23"/>
    </reaction>
</comment>
<name>A0A7V4U2Z1_CALAY</name>
<dbReference type="Proteomes" id="UP000885779">
    <property type="component" value="Unassembled WGS sequence"/>
</dbReference>
<evidence type="ECO:0000256" key="3">
    <source>
        <dbReference type="ARBA" id="ARBA00013254"/>
    </source>
</evidence>
<dbReference type="FunFam" id="3.40.50.1820:FF:000117">
    <property type="entry name" value="Monoglyceride lipase, putative"/>
    <property type="match status" value="1"/>
</dbReference>
<dbReference type="PANTHER" id="PTHR11614">
    <property type="entry name" value="PHOSPHOLIPASE-RELATED"/>
    <property type="match status" value="1"/>
</dbReference>
<evidence type="ECO:0000259" key="7">
    <source>
        <dbReference type="Pfam" id="PF12146"/>
    </source>
</evidence>
<reference evidence="8" key="1">
    <citation type="journal article" date="2020" name="mSystems">
        <title>Genome- and Community-Level Interaction Insights into Carbon Utilization and Element Cycling Functions of Hydrothermarchaeota in Hydrothermal Sediment.</title>
        <authorList>
            <person name="Zhou Z."/>
            <person name="Liu Y."/>
            <person name="Xu W."/>
            <person name="Pan J."/>
            <person name="Luo Z.H."/>
            <person name="Li M."/>
        </authorList>
    </citation>
    <scope>NUCLEOTIDE SEQUENCE [LARGE SCALE GENOMIC DNA]</scope>
    <source>
        <strain evidence="8">HyVt-577</strain>
    </source>
</reference>
<dbReference type="EC" id="3.1.1.23" evidence="3"/>
<evidence type="ECO:0000256" key="1">
    <source>
        <dbReference type="ARBA" id="ARBA00001613"/>
    </source>
</evidence>
<dbReference type="InterPro" id="IPR029058">
    <property type="entry name" value="AB_hydrolase_fold"/>
</dbReference>
<evidence type="ECO:0000313" key="8">
    <source>
        <dbReference type="EMBL" id="HGY57100.1"/>
    </source>
</evidence>
<protein>
    <recommendedName>
        <fullName evidence="4">Monoacylglycerol lipase</fullName>
        <ecNumber evidence="3">3.1.1.23</ecNumber>
    </recommendedName>
</protein>
<dbReference type="GO" id="GO:0047372">
    <property type="term" value="F:monoacylglycerol lipase activity"/>
    <property type="evidence" value="ECO:0007669"/>
    <property type="project" value="UniProtKB-EC"/>
</dbReference>
<evidence type="ECO:0000256" key="4">
    <source>
        <dbReference type="ARBA" id="ARBA00071261"/>
    </source>
</evidence>
<dbReference type="SUPFAM" id="SSF53474">
    <property type="entry name" value="alpha/beta-Hydrolases"/>
    <property type="match status" value="1"/>
</dbReference>
<dbReference type="InterPro" id="IPR051044">
    <property type="entry name" value="MAG_DAG_Lipase"/>
</dbReference>
<evidence type="ECO:0000256" key="2">
    <source>
        <dbReference type="ARBA" id="ARBA00008645"/>
    </source>
</evidence>